<evidence type="ECO:0000256" key="4">
    <source>
        <dbReference type="ARBA" id="ARBA00022692"/>
    </source>
</evidence>
<evidence type="ECO:0000313" key="9">
    <source>
        <dbReference type="Proteomes" id="UP000886748"/>
    </source>
</evidence>
<evidence type="ECO:0000256" key="1">
    <source>
        <dbReference type="ARBA" id="ARBA00004651"/>
    </source>
</evidence>
<gene>
    <name evidence="8" type="ORF">IAD26_00075</name>
</gene>
<dbReference type="Proteomes" id="UP000886748">
    <property type="component" value="Unassembled WGS sequence"/>
</dbReference>
<dbReference type="PANTHER" id="PTHR30161:SF1">
    <property type="entry name" value="FLAGELLAR BIOSYNTHESIS PROTEIN FLHA-RELATED"/>
    <property type="match status" value="1"/>
</dbReference>
<organism evidence="8 9">
    <name type="scientific">Candidatus Limenecus avicola</name>
    <dbReference type="NCBI Taxonomy" id="2840847"/>
    <lineage>
        <taxon>Bacteria</taxon>
        <taxon>Bacillati</taxon>
        <taxon>Bacillota</taxon>
        <taxon>Clostridia</taxon>
        <taxon>Eubacteriales</taxon>
        <taxon>Clostridiaceae</taxon>
        <taxon>Clostridiaceae incertae sedis</taxon>
        <taxon>Candidatus Limenecus</taxon>
    </lineage>
</organism>
<proteinExistence type="inferred from homology"/>
<dbReference type="InterPro" id="IPR001712">
    <property type="entry name" value="T3SS_FHIPEP"/>
</dbReference>
<keyword evidence="3" id="KW-1003">Cell membrane</keyword>
<dbReference type="InterPro" id="IPR042194">
    <property type="entry name" value="FHIPEP_1"/>
</dbReference>
<reference evidence="8" key="1">
    <citation type="submission" date="2020-10" db="EMBL/GenBank/DDBJ databases">
        <authorList>
            <person name="Gilroy R."/>
        </authorList>
    </citation>
    <scope>NUCLEOTIDE SEQUENCE</scope>
    <source>
        <strain evidence="8">CHK154-7741</strain>
    </source>
</reference>
<keyword evidence="5" id="KW-1133">Transmembrane helix</keyword>
<protein>
    <submittedName>
        <fullName evidence="8">FHIPEP family type III secretion protein</fullName>
    </submittedName>
</protein>
<keyword evidence="6" id="KW-0472">Membrane</keyword>
<dbReference type="GO" id="GO:0044780">
    <property type="term" value="P:bacterial-type flagellum assembly"/>
    <property type="evidence" value="ECO:0007669"/>
    <property type="project" value="TreeGrafter"/>
</dbReference>
<dbReference type="InterPro" id="IPR042193">
    <property type="entry name" value="FHIPEP_3"/>
</dbReference>
<evidence type="ECO:0000256" key="2">
    <source>
        <dbReference type="ARBA" id="ARBA00008835"/>
    </source>
</evidence>
<keyword evidence="7" id="KW-0175">Coiled coil</keyword>
<comment type="caution">
    <text evidence="8">The sequence shown here is derived from an EMBL/GenBank/DDBJ whole genome shotgun (WGS) entry which is preliminary data.</text>
</comment>
<dbReference type="PANTHER" id="PTHR30161">
    <property type="entry name" value="FLAGELLAR EXPORT PROTEIN, MEMBRANE FLHA SUBUNIT-RELATED"/>
    <property type="match status" value="1"/>
</dbReference>
<feature type="coiled-coil region" evidence="7">
    <location>
        <begin position="98"/>
        <end position="144"/>
    </location>
</feature>
<dbReference type="Gene3D" id="3.40.50.12790">
    <property type="entry name" value="FHIPEP family, domain 4"/>
    <property type="match status" value="1"/>
</dbReference>
<dbReference type="AlphaFoldDB" id="A0A9D1MYG6"/>
<evidence type="ECO:0000256" key="5">
    <source>
        <dbReference type="ARBA" id="ARBA00022989"/>
    </source>
</evidence>
<dbReference type="Gene3D" id="1.10.8.540">
    <property type="entry name" value="FHIPEP family, domain 3"/>
    <property type="match status" value="1"/>
</dbReference>
<evidence type="ECO:0000313" key="8">
    <source>
        <dbReference type="EMBL" id="HIU91507.1"/>
    </source>
</evidence>
<evidence type="ECO:0000256" key="6">
    <source>
        <dbReference type="ARBA" id="ARBA00023136"/>
    </source>
</evidence>
<dbReference type="InterPro" id="IPR042196">
    <property type="entry name" value="FHIPEP_4"/>
</dbReference>
<keyword evidence="4" id="KW-0812">Transmembrane</keyword>
<sequence length="486" mass="56338">MKSTRMQYCIKAVPSDDTFQMESLLNEMSSLGWELYTMHEVEADEGYNYNCIFVKECDTAQENEDEDESIFGYQSQMQKMIQSQNEPYELCVEIQRKIKDKRKKINSIKSLIDETNETQRQELNNEMYKSIEELKELKKQLQDTISPEIMLDKIGEDKIKIKLSEENIELVNPDMDANLVAQTVKVRQTLVEQLGYIIPKIRFENDETLQANEFEIDVRGVCAAKGVVFNGYYMFFKDDLNLDKPAKDMIKDKDPITGKTVYWVPVEKTKDFWAQGYDSSQVIARILEYVCIKNVDEIFDYNDINNYIEIVSEDNLYLIENIVPDFVSIAELKYILTSLIKERVSIKDIVYIFEKINDFADEETKEDLLSRVRHSLSRQISKSIANENNLIQAFELSEESLKYLSAKVAGKGTVIRIDNTKIQTIVNNIYKVIDKHNINADEIVVIVPMEIRQVTSVVLSQLMPSVKVVAKEEIANGYTTEIYDRV</sequence>
<evidence type="ECO:0000256" key="7">
    <source>
        <dbReference type="SAM" id="Coils"/>
    </source>
</evidence>
<dbReference type="GO" id="GO:0009306">
    <property type="term" value="P:protein secretion"/>
    <property type="evidence" value="ECO:0007669"/>
    <property type="project" value="InterPro"/>
</dbReference>
<comment type="similarity">
    <text evidence="2">Belongs to the FHIPEP (flagella/HR/invasion proteins export pore) family.</text>
</comment>
<dbReference type="Pfam" id="PF00771">
    <property type="entry name" value="FHIPEP"/>
    <property type="match status" value="1"/>
</dbReference>
<reference evidence="8" key="2">
    <citation type="journal article" date="2021" name="PeerJ">
        <title>Extensive microbial diversity within the chicken gut microbiome revealed by metagenomics and culture.</title>
        <authorList>
            <person name="Gilroy R."/>
            <person name="Ravi A."/>
            <person name="Getino M."/>
            <person name="Pursley I."/>
            <person name="Horton D.L."/>
            <person name="Alikhan N.F."/>
            <person name="Baker D."/>
            <person name="Gharbi K."/>
            <person name="Hall N."/>
            <person name="Watson M."/>
            <person name="Adriaenssens E.M."/>
            <person name="Foster-Nyarko E."/>
            <person name="Jarju S."/>
            <person name="Secka A."/>
            <person name="Antonio M."/>
            <person name="Oren A."/>
            <person name="Chaudhuri R.R."/>
            <person name="La Ragione R."/>
            <person name="Hildebrand F."/>
            <person name="Pallen M.J."/>
        </authorList>
    </citation>
    <scope>NUCLEOTIDE SEQUENCE</scope>
    <source>
        <strain evidence="8">CHK154-7741</strain>
    </source>
</reference>
<accession>A0A9D1MYG6</accession>
<dbReference type="Gene3D" id="3.40.30.60">
    <property type="entry name" value="FHIPEP family, domain 1"/>
    <property type="match status" value="1"/>
</dbReference>
<dbReference type="EMBL" id="DVOD01000001">
    <property type="protein sequence ID" value="HIU91507.1"/>
    <property type="molecule type" value="Genomic_DNA"/>
</dbReference>
<evidence type="ECO:0000256" key="3">
    <source>
        <dbReference type="ARBA" id="ARBA00022475"/>
    </source>
</evidence>
<name>A0A9D1MYG6_9CLOT</name>
<dbReference type="GO" id="GO:0005886">
    <property type="term" value="C:plasma membrane"/>
    <property type="evidence" value="ECO:0007669"/>
    <property type="project" value="UniProtKB-SubCell"/>
</dbReference>
<comment type="subcellular location">
    <subcellularLocation>
        <location evidence="1">Cell membrane</location>
        <topology evidence="1">Multi-pass membrane protein</topology>
    </subcellularLocation>
</comment>